<evidence type="ECO:0000313" key="2">
    <source>
        <dbReference type="EMBL" id="TGG39307.1"/>
    </source>
</evidence>
<feature type="transmembrane region" description="Helical" evidence="1">
    <location>
        <begin position="104"/>
        <end position="126"/>
    </location>
</feature>
<name>A0A4Z0V4N4_9BACT</name>
<keyword evidence="1" id="KW-0812">Transmembrane</keyword>
<accession>A0A4Z0V4N4</accession>
<dbReference type="GeneID" id="82148296"/>
<dbReference type="Proteomes" id="UP000297635">
    <property type="component" value="Unassembled WGS sequence"/>
</dbReference>
<dbReference type="RefSeq" id="WP_135469739.1">
    <property type="nucleotide sequence ID" value="NZ_SJSA01000001.1"/>
</dbReference>
<gene>
    <name evidence="2" type="ORF">EZ315_00740</name>
</gene>
<proteinExistence type="predicted"/>
<keyword evidence="3" id="KW-1185">Reference proteome</keyword>
<feature type="transmembrane region" description="Helical" evidence="1">
    <location>
        <begin position="6"/>
        <end position="27"/>
    </location>
</feature>
<keyword evidence="1" id="KW-0472">Membrane</keyword>
<feature type="transmembrane region" description="Helical" evidence="1">
    <location>
        <begin position="71"/>
        <end position="98"/>
    </location>
</feature>
<evidence type="ECO:0000313" key="3">
    <source>
        <dbReference type="Proteomes" id="UP000297635"/>
    </source>
</evidence>
<protein>
    <submittedName>
        <fullName evidence="2">Uncharacterized protein</fullName>
    </submittedName>
</protein>
<comment type="caution">
    <text evidence="2">The sequence shown here is derived from an EMBL/GenBank/DDBJ whole genome shotgun (WGS) entry which is preliminary data.</text>
</comment>
<keyword evidence="1" id="KW-1133">Transmembrane helix</keyword>
<sequence length="133" mass="14284">MQQILVPIFVGVVLPIAIVAIVFAAAINNDNKRSKVLIKAIESNCGINADKLAEALQKPKKSAREILNLRLLRGCIFSFIGLALCIVGIVSLCMGTVFSAEHVTVPLVFGGASLAIGLSYLVVYFVTRKQIKD</sequence>
<reference evidence="2 3" key="1">
    <citation type="submission" date="2019-02" db="EMBL/GenBank/DDBJ databases">
        <title>Isolation and identification of novel species under the genus Muribaculum.</title>
        <authorList>
            <person name="Miyake S."/>
            <person name="Ding Y."/>
            <person name="Low A."/>
            <person name="Soh M."/>
            <person name="Seedorf H."/>
        </authorList>
    </citation>
    <scope>NUCLEOTIDE SEQUENCE [LARGE SCALE GENOMIC DNA]</scope>
    <source>
        <strain evidence="2 3">TLL-A3</strain>
    </source>
</reference>
<dbReference type="AlphaFoldDB" id="A0A4Z0V4N4"/>
<organism evidence="2 3">
    <name type="scientific">Duncaniella freteri</name>
    <dbReference type="NCBI Taxonomy" id="2530391"/>
    <lineage>
        <taxon>Bacteria</taxon>
        <taxon>Pseudomonadati</taxon>
        <taxon>Bacteroidota</taxon>
        <taxon>Bacteroidia</taxon>
        <taxon>Bacteroidales</taxon>
        <taxon>Muribaculaceae</taxon>
        <taxon>Duncaniella</taxon>
    </lineage>
</organism>
<dbReference type="EMBL" id="SJSA01000001">
    <property type="protein sequence ID" value="TGG39307.1"/>
    <property type="molecule type" value="Genomic_DNA"/>
</dbReference>
<evidence type="ECO:0000256" key="1">
    <source>
        <dbReference type="SAM" id="Phobius"/>
    </source>
</evidence>